<proteinExistence type="predicted"/>
<comment type="caution">
    <text evidence="1">The sequence shown here is derived from an EMBL/GenBank/DDBJ whole genome shotgun (WGS) entry which is preliminary data.</text>
</comment>
<sequence>MRLRTAKAGLGKSWTEVALCTPPEIGVLNSPALVPLPPPPPPPPPPAAPALLLSDVLFSRDAGKVFVSSTTGSRCSSSLEAFAAIAARDPNLRSVLVLGKHILSLRD</sequence>
<evidence type="ECO:0000313" key="2">
    <source>
        <dbReference type="Proteomes" id="UP000215914"/>
    </source>
</evidence>
<organism evidence="1 2">
    <name type="scientific">Helianthus annuus</name>
    <name type="common">Common sunflower</name>
    <dbReference type="NCBI Taxonomy" id="4232"/>
    <lineage>
        <taxon>Eukaryota</taxon>
        <taxon>Viridiplantae</taxon>
        <taxon>Streptophyta</taxon>
        <taxon>Embryophyta</taxon>
        <taxon>Tracheophyta</taxon>
        <taxon>Spermatophyta</taxon>
        <taxon>Magnoliopsida</taxon>
        <taxon>eudicotyledons</taxon>
        <taxon>Gunneridae</taxon>
        <taxon>Pentapetalae</taxon>
        <taxon>asterids</taxon>
        <taxon>campanulids</taxon>
        <taxon>Asterales</taxon>
        <taxon>Asteraceae</taxon>
        <taxon>Asteroideae</taxon>
        <taxon>Heliantheae alliance</taxon>
        <taxon>Heliantheae</taxon>
        <taxon>Helianthus</taxon>
    </lineage>
</organism>
<protein>
    <submittedName>
        <fullName evidence="1">Uncharacterized protein</fullName>
    </submittedName>
</protein>
<accession>A0A9K3JJU0</accession>
<evidence type="ECO:0000313" key="1">
    <source>
        <dbReference type="EMBL" id="KAF5816926.1"/>
    </source>
</evidence>
<keyword evidence="2" id="KW-1185">Reference proteome</keyword>
<reference evidence="1" key="2">
    <citation type="submission" date="2020-06" db="EMBL/GenBank/DDBJ databases">
        <title>Helianthus annuus Genome sequencing and assembly Release 2.</title>
        <authorList>
            <person name="Gouzy J."/>
            <person name="Langlade N."/>
            <person name="Munos S."/>
        </authorList>
    </citation>
    <scope>NUCLEOTIDE SEQUENCE</scope>
    <source>
        <tissue evidence="1">Leaves</tissue>
    </source>
</reference>
<reference evidence="1" key="1">
    <citation type="journal article" date="2017" name="Nature">
        <title>The sunflower genome provides insights into oil metabolism, flowering and Asterid evolution.</title>
        <authorList>
            <person name="Badouin H."/>
            <person name="Gouzy J."/>
            <person name="Grassa C.J."/>
            <person name="Murat F."/>
            <person name="Staton S.E."/>
            <person name="Cottret L."/>
            <person name="Lelandais-Briere C."/>
            <person name="Owens G.L."/>
            <person name="Carrere S."/>
            <person name="Mayjonade B."/>
            <person name="Legrand L."/>
            <person name="Gill N."/>
            <person name="Kane N.C."/>
            <person name="Bowers J.E."/>
            <person name="Hubner S."/>
            <person name="Bellec A."/>
            <person name="Berard A."/>
            <person name="Berges H."/>
            <person name="Blanchet N."/>
            <person name="Boniface M.C."/>
            <person name="Brunel D."/>
            <person name="Catrice O."/>
            <person name="Chaidir N."/>
            <person name="Claudel C."/>
            <person name="Donnadieu C."/>
            <person name="Faraut T."/>
            <person name="Fievet G."/>
            <person name="Helmstetter N."/>
            <person name="King M."/>
            <person name="Knapp S.J."/>
            <person name="Lai Z."/>
            <person name="Le Paslier M.C."/>
            <person name="Lippi Y."/>
            <person name="Lorenzon L."/>
            <person name="Mandel J.R."/>
            <person name="Marage G."/>
            <person name="Marchand G."/>
            <person name="Marquand E."/>
            <person name="Bret-Mestries E."/>
            <person name="Morien E."/>
            <person name="Nambeesan S."/>
            <person name="Nguyen T."/>
            <person name="Pegot-Espagnet P."/>
            <person name="Pouilly N."/>
            <person name="Raftis F."/>
            <person name="Sallet E."/>
            <person name="Schiex T."/>
            <person name="Thomas J."/>
            <person name="Vandecasteele C."/>
            <person name="Vares D."/>
            <person name="Vear F."/>
            <person name="Vautrin S."/>
            <person name="Crespi M."/>
            <person name="Mangin B."/>
            <person name="Burke J.M."/>
            <person name="Salse J."/>
            <person name="Munos S."/>
            <person name="Vincourt P."/>
            <person name="Rieseberg L.H."/>
            <person name="Langlade N.B."/>
        </authorList>
    </citation>
    <scope>NUCLEOTIDE SEQUENCE</scope>
    <source>
        <tissue evidence="1">Leaves</tissue>
    </source>
</reference>
<dbReference type="Gramene" id="mRNA:HanXRQr2_Chr02g0047051">
    <property type="protein sequence ID" value="CDS:HanXRQr2_Chr02g0047051.1"/>
    <property type="gene ID" value="HanXRQr2_Chr02g0047051"/>
</dbReference>
<dbReference type="AlphaFoldDB" id="A0A9K3JJU0"/>
<dbReference type="EMBL" id="MNCJ02000317">
    <property type="protein sequence ID" value="KAF5816926.1"/>
    <property type="molecule type" value="Genomic_DNA"/>
</dbReference>
<dbReference type="Proteomes" id="UP000215914">
    <property type="component" value="Unassembled WGS sequence"/>
</dbReference>
<gene>
    <name evidence="1" type="ORF">HanXRQr2_Chr02g0047051</name>
</gene>
<name>A0A9K3JJU0_HELAN</name>